<dbReference type="AlphaFoldDB" id="A0A1I7YL78"/>
<dbReference type="Gene3D" id="1.20.120.1100">
    <property type="match status" value="1"/>
</dbReference>
<reference evidence="8" key="1">
    <citation type="submission" date="2016-11" db="UniProtKB">
        <authorList>
            <consortium name="WormBaseParasite"/>
        </authorList>
    </citation>
    <scope>IDENTIFICATION</scope>
</reference>
<evidence type="ECO:0000256" key="1">
    <source>
        <dbReference type="ARBA" id="ARBA00004613"/>
    </source>
</evidence>
<comment type="similarity">
    <text evidence="2">Belongs to the fatty-acid and retinol-binding protein (FARBP) family.</text>
</comment>
<protein>
    <submittedName>
        <fullName evidence="8">Uncharacterized protein</fullName>
    </submittedName>
</protein>
<evidence type="ECO:0000256" key="5">
    <source>
        <dbReference type="ARBA" id="ARBA00023054"/>
    </source>
</evidence>
<keyword evidence="5" id="KW-0175">Coiled coil</keyword>
<dbReference type="Proteomes" id="UP000095287">
    <property type="component" value="Unplaced"/>
</dbReference>
<keyword evidence="7" id="KW-1185">Reference proteome</keyword>
<comment type="subcellular location">
    <subcellularLocation>
        <location evidence="1">Secreted</location>
    </subcellularLocation>
</comment>
<dbReference type="InterPro" id="IPR008632">
    <property type="entry name" value="Gp-FAR-1"/>
</dbReference>
<dbReference type="Pfam" id="PF05823">
    <property type="entry name" value="Gp-FAR-1"/>
    <property type="match status" value="1"/>
</dbReference>
<proteinExistence type="inferred from homology"/>
<evidence type="ECO:0000256" key="2">
    <source>
        <dbReference type="ARBA" id="ARBA00006648"/>
    </source>
</evidence>
<dbReference type="WBParaSite" id="L893_g17447.t1">
    <property type="protein sequence ID" value="L893_g17447.t1"/>
    <property type="gene ID" value="L893_g17447"/>
</dbReference>
<evidence type="ECO:0000313" key="8">
    <source>
        <dbReference type="WBParaSite" id="L893_g17447.t1"/>
    </source>
</evidence>
<evidence type="ECO:0000313" key="7">
    <source>
        <dbReference type="Proteomes" id="UP000095287"/>
    </source>
</evidence>
<evidence type="ECO:0000256" key="6">
    <source>
        <dbReference type="ARBA" id="ARBA00023121"/>
    </source>
</evidence>
<keyword evidence="4" id="KW-0732">Signal</keyword>
<organism evidence="7 8">
    <name type="scientific">Steinernema glaseri</name>
    <dbReference type="NCBI Taxonomy" id="37863"/>
    <lineage>
        <taxon>Eukaryota</taxon>
        <taxon>Metazoa</taxon>
        <taxon>Ecdysozoa</taxon>
        <taxon>Nematoda</taxon>
        <taxon>Chromadorea</taxon>
        <taxon>Rhabditida</taxon>
        <taxon>Tylenchina</taxon>
        <taxon>Panagrolaimomorpha</taxon>
        <taxon>Strongyloidoidea</taxon>
        <taxon>Steinernematidae</taxon>
        <taxon>Steinernema</taxon>
    </lineage>
</organism>
<accession>A0A1I7YL78</accession>
<evidence type="ECO:0000256" key="4">
    <source>
        <dbReference type="ARBA" id="ARBA00022729"/>
    </source>
</evidence>
<evidence type="ECO:0000256" key="3">
    <source>
        <dbReference type="ARBA" id="ARBA00022525"/>
    </source>
</evidence>
<dbReference type="GO" id="GO:0008289">
    <property type="term" value="F:lipid binding"/>
    <property type="evidence" value="ECO:0007669"/>
    <property type="project" value="UniProtKB-KW"/>
</dbReference>
<name>A0A1I7YL78_9BILA</name>
<sequence>MEDLTDNEFNEYTTILKKVAEVANTTFNEDTEDFDGMFTEQQFHEEAAKINTEDFDGMFTEQQFHEEAAKISPKIYEKIKAESDRIKHAIEELQSESARAAMNEVFVLFRDVRAKMWNRRYFLKVLLKGITIVQNMSPSDKAIVRVTFPHVIKFVEDETTKVLISKSTDPGKGCDVEDLLREMVDEAKYRLKNNRPMTEDVVLNRTEKLTTVRCPHKYVPSHALD</sequence>
<keyword evidence="3" id="KW-0964">Secreted</keyword>
<keyword evidence="6" id="KW-0446">Lipid-binding</keyword>
<dbReference type="GO" id="GO:0005576">
    <property type="term" value="C:extracellular region"/>
    <property type="evidence" value="ECO:0007669"/>
    <property type="project" value="UniProtKB-SubCell"/>
</dbReference>